<dbReference type="Proteomes" id="UP000515135">
    <property type="component" value="Unplaced"/>
</dbReference>
<feature type="region of interest" description="Disordered" evidence="1">
    <location>
        <begin position="400"/>
        <end position="422"/>
    </location>
</feature>
<dbReference type="SMART" id="SM00584">
    <property type="entry name" value="TLDc"/>
    <property type="match status" value="1"/>
</dbReference>
<evidence type="ECO:0000313" key="4">
    <source>
        <dbReference type="RefSeq" id="XP_019642209.1"/>
    </source>
</evidence>
<evidence type="ECO:0000256" key="1">
    <source>
        <dbReference type="SAM" id="MobiDB-lite"/>
    </source>
</evidence>
<sequence length="442" mass="49430">MGNQQGSQGELAAAAAESFDPRLEALFARLAEEKPGQDPCITEEGFRQLFGTPLPGFASVMFNAIAPNPASGPASEAAQSLQKGSVGRRAFLIGAQETLNLTGLSSQIKYYHDVFFEKEGVTEEGVRNMVHTAYTLCLTSMNLDPETLKGDTSILDSLATSIMKACSKHTGQELQFVIQSHYLHLFSGLHTYVQKTLLGAQEGPNEELVTAVQQRFADSMIDLPMAWVLSCILPIRYTKNRAELAEQSKLPKWLQWSQLYSSQKDGQSLTRFEHHVFSYKDPTILLISCTGGFTFCIAVDTEWRESTAAWGGLDCLLLQLTPEVWVLEEGEGMMFVNHHARTVKNGIYFGRNFDNPLLSLQSLDSIQTSEGEFAITNVEVWGCGDEGALKEQQRWRDWEHRQAEKTQKVKRPGRDDWQDNPDKFLLDMVGVETEHPQERPGM</sequence>
<evidence type="ECO:0000259" key="2">
    <source>
        <dbReference type="PROSITE" id="PS51886"/>
    </source>
</evidence>
<keyword evidence="3" id="KW-1185">Reference proteome</keyword>
<organism evidence="3 6">
    <name type="scientific">Branchiostoma belcheri</name>
    <name type="common">Amphioxus</name>
    <dbReference type="NCBI Taxonomy" id="7741"/>
    <lineage>
        <taxon>Eukaryota</taxon>
        <taxon>Metazoa</taxon>
        <taxon>Chordata</taxon>
        <taxon>Cephalochordata</taxon>
        <taxon>Leptocardii</taxon>
        <taxon>Amphioxiformes</taxon>
        <taxon>Branchiostomatidae</taxon>
        <taxon>Branchiostoma</taxon>
    </lineage>
</organism>
<evidence type="ECO:0000313" key="3">
    <source>
        <dbReference type="Proteomes" id="UP000515135"/>
    </source>
</evidence>
<dbReference type="OrthoDB" id="289228at2759"/>
<protein>
    <submittedName>
        <fullName evidence="4 5">Uncharacterized protein LOC109483609 isoform X1</fullName>
    </submittedName>
</protein>
<dbReference type="PANTHER" id="PTHR23354:SF108">
    <property type="entry name" value="RE10231P"/>
    <property type="match status" value="1"/>
</dbReference>
<dbReference type="RefSeq" id="XP_019642233.1">
    <property type="nucleotide sequence ID" value="XM_019786674.1"/>
</dbReference>
<proteinExistence type="predicted"/>
<dbReference type="AlphaFoldDB" id="A0A6P5A7K2"/>
<evidence type="ECO:0000313" key="8">
    <source>
        <dbReference type="RefSeq" id="XP_019642233.1"/>
    </source>
</evidence>
<dbReference type="Pfam" id="PF07534">
    <property type="entry name" value="TLD"/>
    <property type="match status" value="1"/>
</dbReference>
<reference evidence="4 5" key="1">
    <citation type="submission" date="2025-04" db="UniProtKB">
        <authorList>
            <consortium name="RefSeq"/>
        </authorList>
    </citation>
    <scope>IDENTIFICATION</scope>
    <source>
        <tissue evidence="4 5">Gonad</tissue>
    </source>
</reference>
<dbReference type="GeneID" id="109483609"/>
<feature type="domain" description="TLDc" evidence="2">
    <location>
        <begin position="219"/>
        <end position="384"/>
    </location>
</feature>
<evidence type="ECO:0000313" key="5">
    <source>
        <dbReference type="RefSeq" id="XP_019642217.1"/>
    </source>
</evidence>
<dbReference type="RefSeq" id="XP_019642209.1">
    <property type="nucleotide sequence ID" value="XM_019786650.1"/>
</dbReference>
<dbReference type="PANTHER" id="PTHR23354">
    <property type="entry name" value="NUCLEOLAR PROTEIN 7/ESTROGEN RECEPTOR COACTIVATOR-RELATED"/>
    <property type="match status" value="1"/>
</dbReference>
<accession>A0A6P5A7K2</accession>
<dbReference type="RefSeq" id="XP_019642217.1">
    <property type="nucleotide sequence ID" value="XM_019786658.1"/>
</dbReference>
<name>A0A6P5A7K2_BRABE</name>
<evidence type="ECO:0000313" key="7">
    <source>
        <dbReference type="RefSeq" id="XP_019642229.1"/>
    </source>
</evidence>
<dbReference type="KEGG" id="bbel:109483609"/>
<dbReference type="RefSeq" id="XP_019642229.1">
    <property type="nucleotide sequence ID" value="XM_019786670.1"/>
</dbReference>
<evidence type="ECO:0000313" key="6">
    <source>
        <dbReference type="RefSeq" id="XP_019642224.1"/>
    </source>
</evidence>
<dbReference type="PROSITE" id="PS51886">
    <property type="entry name" value="TLDC"/>
    <property type="match status" value="1"/>
</dbReference>
<dbReference type="InterPro" id="IPR006571">
    <property type="entry name" value="TLDc_dom"/>
</dbReference>
<gene>
    <name evidence="4 5 6 7 8" type="primary">LOC109483609</name>
</gene>
<dbReference type="RefSeq" id="XP_019642224.1">
    <property type="nucleotide sequence ID" value="XM_019786665.1"/>
</dbReference>